<accession>A0AAJ0ADE2</accession>
<dbReference type="EMBL" id="JAHMHR010000068">
    <property type="protein sequence ID" value="KAK1658870.1"/>
    <property type="molecule type" value="Genomic_DNA"/>
</dbReference>
<keyword evidence="3" id="KW-1185">Reference proteome</keyword>
<name>A0AAJ0ADE2_9PEZI</name>
<evidence type="ECO:0000256" key="1">
    <source>
        <dbReference type="SAM" id="MobiDB-lite"/>
    </source>
</evidence>
<evidence type="ECO:0000313" key="3">
    <source>
        <dbReference type="Proteomes" id="UP001224890"/>
    </source>
</evidence>
<dbReference type="Proteomes" id="UP001224890">
    <property type="component" value="Unassembled WGS sequence"/>
</dbReference>
<feature type="region of interest" description="Disordered" evidence="1">
    <location>
        <begin position="99"/>
        <end position="121"/>
    </location>
</feature>
<feature type="compositionally biased region" description="Polar residues" evidence="1">
    <location>
        <begin position="99"/>
        <end position="112"/>
    </location>
</feature>
<gene>
    <name evidence="2" type="ORF">BDP55DRAFT_681551</name>
</gene>
<dbReference type="RefSeq" id="XP_060423634.1">
    <property type="nucleotide sequence ID" value="XM_060576199.1"/>
</dbReference>
<dbReference type="GeneID" id="85460725"/>
<comment type="caution">
    <text evidence="2">The sequence shown here is derived from an EMBL/GenBank/DDBJ whole genome shotgun (WGS) entry which is preliminary data.</text>
</comment>
<dbReference type="AlphaFoldDB" id="A0AAJ0ADE2"/>
<sequence>MDGLGCGDSSGLAQTDDTWVFSYLLVLLSLFARAAQGSQSYLDPRFWIPNARLTAAATTLMCGRRTYANTGTNSQVRHEREPHRLLNLPRQAHFLRTSSEAKGSERLVNSPTDYHAMSPIRPSPSLSRVTGAAYRTHAQELSTFVGSYWRM</sequence>
<evidence type="ECO:0000313" key="2">
    <source>
        <dbReference type="EMBL" id="KAK1658870.1"/>
    </source>
</evidence>
<organism evidence="2 3">
    <name type="scientific">Colletotrichum godetiae</name>
    <dbReference type="NCBI Taxonomy" id="1209918"/>
    <lineage>
        <taxon>Eukaryota</taxon>
        <taxon>Fungi</taxon>
        <taxon>Dikarya</taxon>
        <taxon>Ascomycota</taxon>
        <taxon>Pezizomycotina</taxon>
        <taxon>Sordariomycetes</taxon>
        <taxon>Hypocreomycetidae</taxon>
        <taxon>Glomerellales</taxon>
        <taxon>Glomerellaceae</taxon>
        <taxon>Colletotrichum</taxon>
        <taxon>Colletotrichum acutatum species complex</taxon>
    </lineage>
</organism>
<protein>
    <submittedName>
        <fullName evidence="2">Uncharacterized protein</fullName>
    </submittedName>
</protein>
<proteinExistence type="predicted"/>
<reference evidence="2" key="1">
    <citation type="submission" date="2021-06" db="EMBL/GenBank/DDBJ databases">
        <title>Comparative genomics, transcriptomics and evolutionary studies reveal genomic signatures of adaptation to plant cell wall in hemibiotrophic fungi.</title>
        <authorList>
            <consortium name="DOE Joint Genome Institute"/>
            <person name="Baroncelli R."/>
            <person name="Diaz J.F."/>
            <person name="Benocci T."/>
            <person name="Peng M."/>
            <person name="Battaglia E."/>
            <person name="Haridas S."/>
            <person name="Andreopoulos W."/>
            <person name="Labutti K."/>
            <person name="Pangilinan J."/>
            <person name="Floch G.L."/>
            <person name="Makela M.R."/>
            <person name="Henrissat B."/>
            <person name="Grigoriev I.V."/>
            <person name="Crouch J.A."/>
            <person name="De Vries R.P."/>
            <person name="Sukno S.A."/>
            <person name="Thon M.R."/>
        </authorList>
    </citation>
    <scope>NUCLEOTIDE SEQUENCE</scope>
    <source>
        <strain evidence="2">CBS 193.32</strain>
    </source>
</reference>